<comment type="caution">
    <text evidence="6">The sequence shown here is derived from an EMBL/GenBank/DDBJ whole genome shotgun (WGS) entry which is preliminary data.</text>
</comment>
<evidence type="ECO:0000256" key="4">
    <source>
        <dbReference type="SAM" id="MobiDB-lite"/>
    </source>
</evidence>
<dbReference type="PANTHER" id="PTHR43792:SF8">
    <property type="entry name" value="[RIBOSOMAL PROTEIN US5]-ALANINE N-ACETYLTRANSFERASE"/>
    <property type="match status" value="1"/>
</dbReference>
<protein>
    <submittedName>
        <fullName evidence="6">Gnat family</fullName>
    </submittedName>
</protein>
<feature type="region of interest" description="Disordered" evidence="4">
    <location>
        <begin position="218"/>
        <end position="254"/>
    </location>
</feature>
<dbReference type="Gene3D" id="3.40.630.30">
    <property type="match status" value="1"/>
</dbReference>
<evidence type="ECO:0000313" key="7">
    <source>
        <dbReference type="Proteomes" id="UP001149090"/>
    </source>
</evidence>
<dbReference type="PANTHER" id="PTHR43792">
    <property type="entry name" value="GNAT FAMILY, PUTATIVE (AFU_ORTHOLOGUE AFUA_3G00765)-RELATED-RELATED"/>
    <property type="match status" value="1"/>
</dbReference>
<dbReference type="Proteomes" id="UP001149090">
    <property type="component" value="Unassembled WGS sequence"/>
</dbReference>
<comment type="similarity">
    <text evidence="3">Belongs to the acetyltransferase family. RimJ subfamily.</text>
</comment>
<dbReference type="SUPFAM" id="SSF55729">
    <property type="entry name" value="Acyl-CoA N-acyltransferases (Nat)"/>
    <property type="match status" value="1"/>
</dbReference>
<dbReference type="EMBL" id="JAPDFW010000137">
    <property type="protein sequence ID" value="KAJ5066671.1"/>
    <property type="molecule type" value="Genomic_DNA"/>
</dbReference>
<proteinExistence type="inferred from homology"/>
<dbReference type="GO" id="GO:0016747">
    <property type="term" value="F:acyltransferase activity, transferring groups other than amino-acyl groups"/>
    <property type="evidence" value="ECO:0007669"/>
    <property type="project" value="InterPro"/>
</dbReference>
<evidence type="ECO:0000256" key="3">
    <source>
        <dbReference type="ARBA" id="ARBA00038502"/>
    </source>
</evidence>
<gene>
    <name evidence="6" type="ORF">M0811_13351</name>
</gene>
<keyword evidence="7" id="KW-1185">Reference proteome</keyword>
<accession>A0A9Q0R553</accession>
<evidence type="ECO:0000313" key="6">
    <source>
        <dbReference type="EMBL" id="KAJ5066671.1"/>
    </source>
</evidence>
<evidence type="ECO:0000256" key="1">
    <source>
        <dbReference type="ARBA" id="ARBA00022679"/>
    </source>
</evidence>
<organism evidence="6 7">
    <name type="scientific">Anaeramoeba ignava</name>
    <name type="common">Anaerobic marine amoeba</name>
    <dbReference type="NCBI Taxonomy" id="1746090"/>
    <lineage>
        <taxon>Eukaryota</taxon>
        <taxon>Metamonada</taxon>
        <taxon>Anaeramoebidae</taxon>
        <taxon>Anaeramoeba</taxon>
    </lineage>
</organism>
<feature type="domain" description="N-acetyltransferase" evidence="5">
    <location>
        <begin position="22"/>
        <end position="176"/>
    </location>
</feature>
<evidence type="ECO:0000259" key="5">
    <source>
        <dbReference type="PROSITE" id="PS51186"/>
    </source>
</evidence>
<dbReference type="OMA" id="FIDYLAH"/>
<dbReference type="InterPro" id="IPR016181">
    <property type="entry name" value="Acyl_CoA_acyltransferase"/>
</dbReference>
<dbReference type="InterPro" id="IPR051531">
    <property type="entry name" value="N-acetyltransferase"/>
</dbReference>
<dbReference type="Pfam" id="PF13302">
    <property type="entry name" value="Acetyltransf_3"/>
    <property type="match status" value="1"/>
</dbReference>
<sequence length="254" mass="29641">MNYPNQFSSIKEKEIKIQTKRLELRPLKETDVSRITELLQDKRISDFAAKIPYPYTENHATIFINYTNNHLNELNFAIILETELIGIIGLIFEPENKMAEIGYWIGSPYWGNGYATEAAKALIDFAFNHLDVNKVHGKVYSHNNASARVLEKVGMVREGFRKKHALHGDEYFDLIEFGIFKQNSKQKNKQNLEQNLNQNLNQNSKQNLEQNLNEQKEQNLNEQNSNQKEQNLKQNSNEQKEEENSNQQNNENKI</sequence>
<feature type="compositionally biased region" description="Low complexity" evidence="4">
    <location>
        <begin position="245"/>
        <end position="254"/>
    </location>
</feature>
<dbReference type="PROSITE" id="PS51186">
    <property type="entry name" value="GNAT"/>
    <property type="match status" value="1"/>
</dbReference>
<keyword evidence="1" id="KW-0808">Transferase</keyword>
<reference evidence="6" key="1">
    <citation type="submission" date="2022-10" db="EMBL/GenBank/DDBJ databases">
        <title>Novel sulphate-reducing endosymbionts in the free-living metamonad Anaeramoeba.</title>
        <authorList>
            <person name="Jerlstrom-Hultqvist J."/>
            <person name="Cepicka I."/>
            <person name="Gallot-Lavallee L."/>
            <person name="Salas-Leiva D."/>
            <person name="Curtis B.A."/>
            <person name="Zahonova K."/>
            <person name="Pipaliya S."/>
            <person name="Dacks J."/>
            <person name="Roger A.J."/>
        </authorList>
    </citation>
    <scope>NUCLEOTIDE SEQUENCE</scope>
    <source>
        <strain evidence="6">BMAN</strain>
    </source>
</reference>
<evidence type="ECO:0000256" key="2">
    <source>
        <dbReference type="ARBA" id="ARBA00023315"/>
    </source>
</evidence>
<feature type="compositionally biased region" description="Low complexity" evidence="4">
    <location>
        <begin position="220"/>
        <end position="237"/>
    </location>
</feature>
<dbReference type="AlphaFoldDB" id="A0A9Q0R553"/>
<keyword evidence="2" id="KW-0012">Acyltransferase</keyword>
<dbReference type="OrthoDB" id="630895at2759"/>
<name>A0A9Q0R553_ANAIG</name>
<dbReference type="InterPro" id="IPR000182">
    <property type="entry name" value="GNAT_dom"/>
</dbReference>